<organism evidence="7 8">
    <name type="scientific">Micromonospora noduli</name>
    <dbReference type="NCBI Taxonomy" id="709876"/>
    <lineage>
        <taxon>Bacteria</taxon>
        <taxon>Bacillati</taxon>
        <taxon>Actinomycetota</taxon>
        <taxon>Actinomycetes</taxon>
        <taxon>Micromonosporales</taxon>
        <taxon>Micromonosporaceae</taxon>
        <taxon>Micromonospora</taxon>
    </lineage>
</organism>
<comment type="caution">
    <text evidence="7">The sequence shown here is derived from an EMBL/GenBank/DDBJ whole genome shotgun (WGS) entry which is preliminary data.</text>
</comment>
<dbReference type="PROSITE" id="PS51635">
    <property type="entry name" value="PNPLA"/>
    <property type="match status" value="1"/>
</dbReference>
<feature type="short sequence motif" description="GXSXG" evidence="4">
    <location>
        <begin position="44"/>
        <end position="48"/>
    </location>
</feature>
<evidence type="ECO:0000259" key="6">
    <source>
        <dbReference type="PROSITE" id="PS51635"/>
    </source>
</evidence>
<protein>
    <recommendedName>
        <fullName evidence="6">PNPLA domain-containing protein</fullName>
    </recommendedName>
</protein>
<dbReference type="EMBL" id="PYAA01000024">
    <property type="protein sequence ID" value="RAN98559.1"/>
    <property type="molecule type" value="Genomic_DNA"/>
</dbReference>
<evidence type="ECO:0000256" key="4">
    <source>
        <dbReference type="PROSITE-ProRule" id="PRU01161"/>
    </source>
</evidence>
<evidence type="ECO:0000313" key="7">
    <source>
        <dbReference type="EMBL" id="RAN98559.1"/>
    </source>
</evidence>
<reference evidence="7 8" key="1">
    <citation type="submission" date="2018-03" db="EMBL/GenBank/DDBJ databases">
        <title>Defining the species Micromonospora saelicesensis and Micromonospora noduli under the framework of genomics.</title>
        <authorList>
            <person name="Riesco R."/>
            <person name="Trujillo M.E."/>
        </authorList>
    </citation>
    <scope>NUCLEOTIDE SEQUENCE [LARGE SCALE GENOMIC DNA]</scope>
    <source>
        <strain evidence="7 8">LAH08</strain>
    </source>
</reference>
<evidence type="ECO:0000256" key="5">
    <source>
        <dbReference type="SAM" id="MobiDB-lite"/>
    </source>
</evidence>
<keyword evidence="3 4" id="KW-0443">Lipid metabolism</keyword>
<accession>A0A328N202</accession>
<gene>
    <name evidence="7" type="ORF">LAH08_04164</name>
</gene>
<dbReference type="InterPro" id="IPR002641">
    <property type="entry name" value="PNPLA_dom"/>
</dbReference>
<dbReference type="Gene3D" id="3.40.1090.10">
    <property type="entry name" value="Cytosolic phospholipase A2 catalytic domain"/>
    <property type="match status" value="2"/>
</dbReference>
<dbReference type="InterPro" id="IPR050301">
    <property type="entry name" value="NTE"/>
</dbReference>
<feature type="short sequence motif" description="DGA/G" evidence="4">
    <location>
        <begin position="188"/>
        <end position="190"/>
    </location>
</feature>
<dbReference type="InterPro" id="IPR016035">
    <property type="entry name" value="Acyl_Trfase/lysoPLipase"/>
</dbReference>
<evidence type="ECO:0000256" key="2">
    <source>
        <dbReference type="ARBA" id="ARBA00022963"/>
    </source>
</evidence>
<dbReference type="PANTHER" id="PTHR14226">
    <property type="entry name" value="NEUROPATHY TARGET ESTERASE/SWISS CHEESE D.MELANOGASTER"/>
    <property type="match status" value="1"/>
</dbReference>
<feature type="active site" description="Nucleophile" evidence="4">
    <location>
        <position position="46"/>
    </location>
</feature>
<sequence length="291" mass="30167">MTDDARPVWVLGGGGVAGIAWEVGILTGLADEGVTVAPEAVLIGTSSGAVVGAQLASGTPLADLFERQRGGLAHETSPAPGLLHLLRLARAQLFARSPEQAARRLGRLALAARIDDPSRQRRTAEARLPNHAWPDDVDLRIVVVDTGTGASRTITRHDGVPMVDAVAASCAMPISAAPVSIGDRRYMDGGMRSTLNLDLAPGNGPVIALAPSTAAIGPWARIDKQRAALGTGRRVELLLRDPASKRAQGTTVMDRSVAPALVAAAREQGRREAPRVAAALAGTTPGREARG</sequence>
<dbReference type="GO" id="GO:0016042">
    <property type="term" value="P:lipid catabolic process"/>
    <property type="evidence" value="ECO:0007669"/>
    <property type="project" value="UniProtKB-UniRule"/>
</dbReference>
<evidence type="ECO:0000256" key="3">
    <source>
        <dbReference type="ARBA" id="ARBA00023098"/>
    </source>
</evidence>
<dbReference type="SUPFAM" id="SSF52151">
    <property type="entry name" value="FabD/lysophospholipase-like"/>
    <property type="match status" value="1"/>
</dbReference>
<dbReference type="Proteomes" id="UP000248966">
    <property type="component" value="Unassembled WGS sequence"/>
</dbReference>
<dbReference type="RefSeq" id="WP_181549324.1">
    <property type="nucleotide sequence ID" value="NZ_PYAA01000024.1"/>
</dbReference>
<dbReference type="AlphaFoldDB" id="A0A328N202"/>
<dbReference type="GO" id="GO:0016787">
    <property type="term" value="F:hydrolase activity"/>
    <property type="evidence" value="ECO:0007669"/>
    <property type="project" value="UniProtKB-UniRule"/>
</dbReference>
<proteinExistence type="predicted"/>
<comment type="caution">
    <text evidence="4">Lacks conserved residue(s) required for the propagation of feature annotation.</text>
</comment>
<name>A0A328N202_9ACTN</name>
<evidence type="ECO:0000313" key="8">
    <source>
        <dbReference type="Proteomes" id="UP000248966"/>
    </source>
</evidence>
<feature type="active site" description="Proton acceptor" evidence="4">
    <location>
        <position position="188"/>
    </location>
</feature>
<feature type="region of interest" description="Disordered" evidence="5">
    <location>
        <begin position="266"/>
        <end position="291"/>
    </location>
</feature>
<dbReference type="Pfam" id="PF01734">
    <property type="entry name" value="Patatin"/>
    <property type="match status" value="1"/>
</dbReference>
<feature type="domain" description="PNPLA" evidence="6">
    <location>
        <begin position="10"/>
        <end position="201"/>
    </location>
</feature>
<keyword evidence="1 4" id="KW-0378">Hydrolase</keyword>
<dbReference type="PANTHER" id="PTHR14226:SF57">
    <property type="entry name" value="BLR7027 PROTEIN"/>
    <property type="match status" value="1"/>
</dbReference>
<keyword evidence="2 4" id="KW-0442">Lipid degradation</keyword>
<evidence type="ECO:0000256" key="1">
    <source>
        <dbReference type="ARBA" id="ARBA00022801"/>
    </source>
</evidence>